<evidence type="ECO:0000313" key="4">
    <source>
        <dbReference type="Proteomes" id="UP000012589"/>
    </source>
</evidence>
<evidence type="ECO:0000256" key="1">
    <source>
        <dbReference type="SAM" id="MobiDB-lite"/>
    </source>
</evidence>
<feature type="compositionally biased region" description="Polar residues" evidence="1">
    <location>
        <begin position="95"/>
        <end position="106"/>
    </location>
</feature>
<name>N2AHU0_9FIRM</name>
<dbReference type="HOGENOM" id="CLU_051989_1_2_9"/>
<evidence type="ECO:0000259" key="2">
    <source>
        <dbReference type="Pfam" id="PF13472"/>
    </source>
</evidence>
<dbReference type="Proteomes" id="UP000012589">
    <property type="component" value="Unassembled WGS sequence"/>
</dbReference>
<feature type="compositionally biased region" description="Basic and acidic residues" evidence="1">
    <location>
        <begin position="81"/>
        <end position="94"/>
    </location>
</feature>
<keyword evidence="4" id="KW-1185">Reference proteome</keyword>
<comment type="caution">
    <text evidence="3">The sequence shown here is derived from an EMBL/GenBank/DDBJ whole genome shotgun (WGS) entry which is preliminary data.</text>
</comment>
<dbReference type="PATRIC" id="fig|1235802.3.peg.2372"/>
<accession>N2AHU0</accession>
<evidence type="ECO:0000313" key="3">
    <source>
        <dbReference type="EMBL" id="EMZ27566.1"/>
    </source>
</evidence>
<feature type="region of interest" description="Disordered" evidence="1">
    <location>
        <begin position="72"/>
        <end position="115"/>
    </location>
</feature>
<gene>
    <name evidence="3" type="ORF">C823_02235</name>
</gene>
<dbReference type="InterPro" id="IPR013830">
    <property type="entry name" value="SGNH_hydro"/>
</dbReference>
<dbReference type="Gene3D" id="3.40.50.1110">
    <property type="entry name" value="SGNH hydrolase"/>
    <property type="match status" value="1"/>
</dbReference>
<dbReference type="eggNOG" id="COG2755">
    <property type="taxonomic scope" value="Bacteria"/>
</dbReference>
<dbReference type="Pfam" id="PF13472">
    <property type="entry name" value="Lipase_GDSL_2"/>
    <property type="match status" value="1"/>
</dbReference>
<dbReference type="InterPro" id="IPR036514">
    <property type="entry name" value="SGNH_hydro_sf"/>
</dbReference>
<sequence length="362" mass="41669">MKLWKWFVKCPTLFLLLFGWLGLTAFTWSEGRMPQKLDQELIENPVFTALLEPEAPDSILGDSDVALPDEDMEQDVQNDAEQEKQDAGKNKSDQPDINNVSEIKNTGTKDTEKDLHETIKTEKYEIREKEQEEIGVTNFKEYKKKKTDSRYYSDPGKIALTTEFSYQKTDKSYFDDAVFIGDSRTVGMQDYSGLENAQFFAKTGMNVYDILEDKFITDPKTGEAVTVAHMLKNYRYGKIYFMVGINELGTGNTGTFQEAYARVLRKFHKWQPDAIIYIQGIIPVSKEKASGDAIFNNVNINDKNVAIAQLADGKNIFYLDVSKKLTDKDGYLKEDYTFDEVHMYAQYYQLWTDFLLKHAVVR</sequence>
<dbReference type="STRING" id="1235802.C823_02235"/>
<dbReference type="OrthoDB" id="1650541at2"/>
<proteinExistence type="predicted"/>
<feature type="domain" description="SGNH hydrolase-type esterase" evidence="2">
    <location>
        <begin position="179"/>
        <end position="350"/>
    </location>
</feature>
<dbReference type="AlphaFoldDB" id="N2AHU0"/>
<protein>
    <recommendedName>
        <fullName evidence="2">SGNH hydrolase-type esterase domain-containing protein</fullName>
    </recommendedName>
</protein>
<organism evidence="3 4">
    <name type="scientific">Eubacterium plexicaudatum ASF492</name>
    <dbReference type="NCBI Taxonomy" id="1235802"/>
    <lineage>
        <taxon>Bacteria</taxon>
        <taxon>Bacillati</taxon>
        <taxon>Bacillota</taxon>
        <taxon>Clostridia</taxon>
        <taxon>Eubacteriales</taxon>
        <taxon>Eubacteriaceae</taxon>
        <taxon>Eubacterium</taxon>
    </lineage>
</organism>
<dbReference type="EMBL" id="AQFT01000068">
    <property type="protein sequence ID" value="EMZ27566.1"/>
    <property type="molecule type" value="Genomic_DNA"/>
</dbReference>
<dbReference type="SUPFAM" id="SSF52266">
    <property type="entry name" value="SGNH hydrolase"/>
    <property type="match status" value="1"/>
</dbReference>
<reference evidence="3 4" key="1">
    <citation type="journal article" date="2014" name="Genome Announc.">
        <title>Draft genome sequences of the altered schaedler flora, a defined bacterial community from gnotobiotic mice.</title>
        <authorList>
            <person name="Wannemuehler M.J."/>
            <person name="Overstreet A.M."/>
            <person name="Ward D.V."/>
            <person name="Phillips G.J."/>
        </authorList>
    </citation>
    <scope>NUCLEOTIDE SEQUENCE [LARGE SCALE GENOMIC DNA]</scope>
    <source>
        <strain evidence="3 4">ASF492</strain>
    </source>
</reference>